<dbReference type="InterPro" id="IPR035647">
    <property type="entry name" value="EFG_III/V"/>
</dbReference>
<dbReference type="CDD" id="cd03713">
    <property type="entry name" value="EFG_mtEFG_C"/>
    <property type="match status" value="1"/>
</dbReference>
<comment type="function">
    <text evidence="6">Catalyzes the GTP-dependent ribosomal translocation step during translation elongation. During this step, the ribosome changes from the pre-translocational (PRE) to the post-translocational (POST) state as the newly formed A-site-bound peptidyl-tRNA and P-site-bound deacylated tRNA move to the P and E sites, respectively. Catalyzes the coordinated movement of the two tRNA molecules, the mRNA and conformational changes in the ribosome.</text>
</comment>
<evidence type="ECO:0000256" key="7">
    <source>
        <dbReference type="SAM" id="MobiDB-lite"/>
    </source>
</evidence>
<dbReference type="CDD" id="cd01434">
    <property type="entry name" value="EFG_mtEFG1_IV"/>
    <property type="match status" value="1"/>
</dbReference>
<dbReference type="EMBL" id="OBMM01000003">
    <property type="protein sequence ID" value="SOC20457.1"/>
    <property type="molecule type" value="Genomic_DNA"/>
</dbReference>
<dbReference type="InterPro" id="IPR047872">
    <property type="entry name" value="EFG_IV"/>
</dbReference>
<accession>A0A285TEU1</accession>
<evidence type="ECO:0000313" key="11">
    <source>
        <dbReference type="Proteomes" id="UP000219068"/>
    </source>
</evidence>
<reference evidence="10 11" key="1">
    <citation type="submission" date="2017-08" db="EMBL/GenBank/DDBJ databases">
        <authorList>
            <person name="de Groot N.N."/>
        </authorList>
    </citation>
    <scope>NUCLEOTIDE SEQUENCE [LARGE SCALE GENOMIC DNA]</scope>
    <source>
        <strain evidence="10 11">USBA 78</strain>
    </source>
</reference>
<keyword evidence="2" id="KW-0547">Nucleotide-binding</keyword>
<feature type="compositionally biased region" description="Basic and acidic residues" evidence="7">
    <location>
        <begin position="1"/>
        <end position="12"/>
    </location>
</feature>
<dbReference type="GO" id="GO:0003746">
    <property type="term" value="F:translation elongation factor activity"/>
    <property type="evidence" value="ECO:0007669"/>
    <property type="project" value="UniProtKB-KW"/>
</dbReference>
<dbReference type="AlphaFoldDB" id="A0A285TEU1"/>
<dbReference type="Gene3D" id="2.40.30.10">
    <property type="entry name" value="Translation factors"/>
    <property type="match status" value="1"/>
</dbReference>
<dbReference type="InterPro" id="IPR014721">
    <property type="entry name" value="Ribsml_uS5_D2-typ_fold_subgr"/>
</dbReference>
<dbReference type="InterPro" id="IPR005517">
    <property type="entry name" value="Transl_elong_EFG/EF2_IV"/>
</dbReference>
<dbReference type="PANTHER" id="PTHR43261">
    <property type="entry name" value="TRANSLATION ELONGATION FACTOR G-RELATED"/>
    <property type="match status" value="1"/>
</dbReference>
<dbReference type="SMART" id="SM00838">
    <property type="entry name" value="EFG_C"/>
    <property type="match status" value="1"/>
</dbReference>
<dbReference type="GO" id="GO:0032790">
    <property type="term" value="P:ribosome disassembly"/>
    <property type="evidence" value="ECO:0007669"/>
    <property type="project" value="TreeGrafter"/>
</dbReference>
<dbReference type="Gene3D" id="3.30.70.240">
    <property type="match status" value="1"/>
</dbReference>
<proteinExistence type="predicted"/>
<dbReference type="GO" id="GO:0005525">
    <property type="term" value="F:GTP binding"/>
    <property type="evidence" value="ECO:0007669"/>
    <property type="project" value="UniProtKB-KW"/>
</dbReference>
<evidence type="ECO:0000256" key="1">
    <source>
        <dbReference type="ARBA" id="ARBA00017872"/>
    </source>
</evidence>
<dbReference type="Pfam" id="PF03764">
    <property type="entry name" value="EFG_IV"/>
    <property type="match status" value="1"/>
</dbReference>
<dbReference type="Pfam" id="PF00009">
    <property type="entry name" value="GTP_EFTU"/>
    <property type="match status" value="1"/>
</dbReference>
<dbReference type="GO" id="GO:0003924">
    <property type="term" value="F:GTPase activity"/>
    <property type="evidence" value="ECO:0007669"/>
    <property type="project" value="InterPro"/>
</dbReference>
<dbReference type="InterPro" id="IPR009000">
    <property type="entry name" value="Transl_B-barrel_sf"/>
</dbReference>
<gene>
    <name evidence="10" type="ORF">SAMN05428964_103102</name>
</gene>
<dbReference type="SMART" id="SM00889">
    <property type="entry name" value="EFG_IV"/>
    <property type="match status" value="1"/>
</dbReference>
<keyword evidence="5" id="KW-0342">GTP-binding</keyword>
<dbReference type="SUPFAM" id="SSF52540">
    <property type="entry name" value="P-loop containing nucleoside triphosphate hydrolases"/>
    <property type="match status" value="1"/>
</dbReference>
<evidence type="ECO:0000259" key="9">
    <source>
        <dbReference type="SMART" id="SM00889"/>
    </source>
</evidence>
<keyword evidence="4" id="KW-0648">Protein biosynthesis</keyword>
<sequence length="695" mass="76787">MPPSKEPKDKADTTNPLASPRHVPRCAALIGPYSSGKTSLFESLLAATGRVHRKGSVRDGTTIGDATAEARERQMSTEMTVAQTRYLDEEWHFIDCPGSVDFAQDSREAAMICDVAIVVVEPDPTRAMIAATILKFLDRNRIPHLIFINKTDHSGIRLRDSLDALQSISERPLVLREIPIRDGKGPDDTITGFVDVVSERAYQYLEGQPSKLITLPANAKEREAEVRDGLLEALADFDDNLLEQILEDQTPARETIYDNLERDLAKDLIVPVFFGSAEHDHGIIRLLKALRHEAPNADVCAHRLGVEPQGEVTAVQIFKTVHLPHAGRFCYGRVLSGQVKNGDTLGRDKIAGMCQVFGDKHEKLDIGTFGSIVGLPRIDHLRIGSLCTADGEMDSLWPDPLPPLYETGLEVTKPGDDVKLTEALRHLCEQDRSLSFVHSDDTGQLVLRGHGDIHLQVALAQLRTRYHLEIETKPVETAYQETVRKPAQARGRYKKQTGGHGQFGDAQIELKPLGRGEGFSFNERIVGGAIPRQYIPAVEKGVRDAMRSGPLGFPVVDIAVELVDGSYHPVDSSDQAFQMAARIAIADALKEGQSILLEPIERYAISIPSEFTSKAQRLVSTRRGQILGFSAKDGWQGWDEIDVQMPASETGDMVMELRSLTQGTGFFTRSFSHMQELAGKQADMIVTARQKPHRK</sequence>
<keyword evidence="3 10" id="KW-0251">Elongation factor</keyword>
<dbReference type="Proteomes" id="UP000219068">
    <property type="component" value="Unassembled WGS sequence"/>
</dbReference>
<organism evidence="10 11">
    <name type="scientific">Thalassospira xiamenensis</name>
    <dbReference type="NCBI Taxonomy" id="220697"/>
    <lineage>
        <taxon>Bacteria</taxon>
        <taxon>Pseudomonadati</taxon>
        <taxon>Pseudomonadota</taxon>
        <taxon>Alphaproteobacteria</taxon>
        <taxon>Rhodospirillales</taxon>
        <taxon>Thalassospiraceae</taxon>
        <taxon>Thalassospira</taxon>
    </lineage>
</organism>
<dbReference type="SUPFAM" id="SSF54211">
    <property type="entry name" value="Ribosomal protein S5 domain 2-like"/>
    <property type="match status" value="1"/>
</dbReference>
<dbReference type="InterPro" id="IPR027417">
    <property type="entry name" value="P-loop_NTPase"/>
</dbReference>
<evidence type="ECO:0000256" key="5">
    <source>
        <dbReference type="ARBA" id="ARBA00023134"/>
    </source>
</evidence>
<dbReference type="Gene3D" id="3.40.50.300">
    <property type="entry name" value="P-loop containing nucleotide triphosphate hydrolases"/>
    <property type="match status" value="1"/>
</dbReference>
<evidence type="ECO:0000256" key="6">
    <source>
        <dbReference type="ARBA" id="ARBA00024731"/>
    </source>
</evidence>
<dbReference type="SUPFAM" id="SSF50447">
    <property type="entry name" value="Translation proteins"/>
    <property type="match status" value="1"/>
</dbReference>
<dbReference type="InterPro" id="IPR000640">
    <property type="entry name" value="EFG_V-like"/>
</dbReference>
<evidence type="ECO:0000256" key="3">
    <source>
        <dbReference type="ARBA" id="ARBA00022768"/>
    </source>
</evidence>
<dbReference type="Pfam" id="PF00679">
    <property type="entry name" value="EFG_C"/>
    <property type="match status" value="1"/>
</dbReference>
<evidence type="ECO:0000259" key="8">
    <source>
        <dbReference type="SMART" id="SM00838"/>
    </source>
</evidence>
<name>A0A285TEU1_9PROT</name>
<dbReference type="GO" id="GO:0097216">
    <property type="term" value="F:guanosine tetraphosphate binding"/>
    <property type="evidence" value="ECO:0007669"/>
    <property type="project" value="UniProtKB-ARBA"/>
</dbReference>
<dbReference type="PANTHER" id="PTHR43261:SF7">
    <property type="entry name" value="ELONGATION FACTOR G-LIKE PROTEIN"/>
    <property type="match status" value="1"/>
</dbReference>
<dbReference type="InterPro" id="IPR041095">
    <property type="entry name" value="EFG_II"/>
</dbReference>
<dbReference type="CDD" id="cd04170">
    <property type="entry name" value="EF-G_bact"/>
    <property type="match status" value="1"/>
</dbReference>
<dbReference type="InterPro" id="IPR020568">
    <property type="entry name" value="Ribosomal_Su5_D2-typ_SF"/>
</dbReference>
<evidence type="ECO:0000256" key="2">
    <source>
        <dbReference type="ARBA" id="ARBA00022741"/>
    </source>
</evidence>
<dbReference type="InterPro" id="IPR000795">
    <property type="entry name" value="T_Tr_GTP-bd_dom"/>
</dbReference>
<dbReference type="Gene3D" id="3.30.230.10">
    <property type="match status" value="1"/>
</dbReference>
<feature type="region of interest" description="Disordered" evidence="7">
    <location>
        <begin position="1"/>
        <end position="20"/>
    </location>
</feature>
<evidence type="ECO:0000256" key="4">
    <source>
        <dbReference type="ARBA" id="ARBA00022917"/>
    </source>
</evidence>
<dbReference type="RefSeq" id="WP_097052000.1">
    <property type="nucleotide sequence ID" value="NZ_OBMM01000003.1"/>
</dbReference>
<feature type="domain" description="Elongation factor EFG" evidence="8">
    <location>
        <begin position="595"/>
        <end position="685"/>
    </location>
</feature>
<dbReference type="InterPro" id="IPR035649">
    <property type="entry name" value="EFG_V"/>
</dbReference>
<dbReference type="SUPFAM" id="SSF54980">
    <property type="entry name" value="EF-G C-terminal domain-like"/>
    <property type="match status" value="2"/>
</dbReference>
<dbReference type="FunFam" id="3.30.230.10:FF:000003">
    <property type="entry name" value="Elongation factor G"/>
    <property type="match status" value="1"/>
</dbReference>
<protein>
    <recommendedName>
        <fullName evidence="1">Elongation factor G</fullName>
    </recommendedName>
</protein>
<evidence type="ECO:0000313" key="10">
    <source>
        <dbReference type="EMBL" id="SOC20457.1"/>
    </source>
</evidence>
<feature type="domain" description="Translation elongation factor EFG/EF2" evidence="9">
    <location>
        <begin position="476"/>
        <end position="593"/>
    </location>
</feature>
<dbReference type="Pfam" id="PF14492">
    <property type="entry name" value="EFG_III"/>
    <property type="match status" value="1"/>
</dbReference>
<dbReference type="NCBIfam" id="NF009379">
    <property type="entry name" value="PRK12740.1-3"/>
    <property type="match status" value="1"/>
</dbReference>
<dbReference type="Gene3D" id="3.30.70.870">
    <property type="entry name" value="Elongation Factor G (Translational Gtpase), domain 3"/>
    <property type="match status" value="1"/>
</dbReference>